<proteinExistence type="predicted"/>
<gene>
    <name evidence="2" type="ORF">EKG35_06565</name>
</gene>
<feature type="transmembrane region" description="Helical" evidence="1">
    <location>
        <begin position="119"/>
        <end position="143"/>
    </location>
</feature>
<dbReference type="RefSeq" id="WP_126293641.1">
    <property type="nucleotide sequence ID" value="NZ_CP155468.1"/>
</dbReference>
<protein>
    <submittedName>
        <fullName evidence="2">Nucleoside-diphosphate sugar epimerase</fullName>
    </submittedName>
</protein>
<organism evidence="2 3">
    <name type="scientific">Lysinibacillus telephonicus</name>
    <dbReference type="NCBI Taxonomy" id="1714840"/>
    <lineage>
        <taxon>Bacteria</taxon>
        <taxon>Bacillati</taxon>
        <taxon>Bacillota</taxon>
        <taxon>Bacilli</taxon>
        <taxon>Bacillales</taxon>
        <taxon>Bacillaceae</taxon>
        <taxon>Lysinibacillus</taxon>
    </lineage>
</organism>
<keyword evidence="3" id="KW-1185">Reference proteome</keyword>
<keyword evidence="1" id="KW-0812">Transmembrane</keyword>
<dbReference type="EMBL" id="RXNR01000013">
    <property type="protein sequence ID" value="RTQ94174.1"/>
    <property type="molecule type" value="Genomic_DNA"/>
</dbReference>
<evidence type="ECO:0000313" key="3">
    <source>
        <dbReference type="Proteomes" id="UP000276349"/>
    </source>
</evidence>
<dbReference type="OrthoDB" id="2617300at2"/>
<name>A0A431UUG2_9BACI</name>
<evidence type="ECO:0000313" key="2">
    <source>
        <dbReference type="EMBL" id="RTQ94174.1"/>
    </source>
</evidence>
<dbReference type="Proteomes" id="UP000276349">
    <property type="component" value="Unassembled WGS sequence"/>
</dbReference>
<sequence length="151" mass="16957">MLRLSWLISLGISLLGFLLIGQLFTMKPQDNSGNFGFIGVVFVMPFLILSLFTTFRYFLTLSRNSRDHMLRAVSIVGGVLLIGVFVYFSIDFQQNVLSTLGEITTDPNLPLLNEYTHKIFFNFYTFGLIHTILGVLGAIIGLARPRNTMGE</sequence>
<feature type="transmembrane region" description="Helical" evidence="1">
    <location>
        <begin position="70"/>
        <end position="90"/>
    </location>
</feature>
<comment type="caution">
    <text evidence="2">The sequence shown here is derived from an EMBL/GenBank/DDBJ whole genome shotgun (WGS) entry which is preliminary data.</text>
</comment>
<feature type="transmembrane region" description="Helical" evidence="1">
    <location>
        <begin position="35"/>
        <end position="58"/>
    </location>
</feature>
<dbReference type="AlphaFoldDB" id="A0A431UUG2"/>
<keyword evidence="1" id="KW-0472">Membrane</keyword>
<reference evidence="2 3" key="1">
    <citation type="submission" date="2018-12" db="EMBL/GenBank/DDBJ databases">
        <authorList>
            <person name="Yu L."/>
        </authorList>
    </citation>
    <scope>NUCLEOTIDE SEQUENCE [LARGE SCALE GENOMIC DNA]</scope>
    <source>
        <strain evidence="2 3">S5H2222</strain>
    </source>
</reference>
<evidence type="ECO:0000256" key="1">
    <source>
        <dbReference type="SAM" id="Phobius"/>
    </source>
</evidence>
<keyword evidence="1" id="KW-1133">Transmembrane helix</keyword>
<accession>A0A431UUG2</accession>